<dbReference type="PANTHER" id="PTHR37162:SF1">
    <property type="entry name" value="BED-TYPE DOMAIN-CONTAINING PROTEIN"/>
    <property type="match status" value="1"/>
</dbReference>
<protein>
    <submittedName>
        <fullName evidence="1">Uncharacterized protein</fullName>
    </submittedName>
</protein>
<evidence type="ECO:0000313" key="1">
    <source>
        <dbReference type="EnsemblMetazoa" id="Aqu2.1.43005_001"/>
    </source>
</evidence>
<organism evidence="1">
    <name type="scientific">Amphimedon queenslandica</name>
    <name type="common">Sponge</name>
    <dbReference type="NCBI Taxonomy" id="400682"/>
    <lineage>
        <taxon>Eukaryota</taxon>
        <taxon>Metazoa</taxon>
        <taxon>Porifera</taxon>
        <taxon>Demospongiae</taxon>
        <taxon>Heteroscleromorpha</taxon>
        <taxon>Haplosclerida</taxon>
        <taxon>Niphatidae</taxon>
        <taxon>Amphimedon</taxon>
    </lineage>
</organism>
<proteinExistence type="predicted"/>
<dbReference type="PANTHER" id="PTHR37162">
    <property type="entry name" value="HAT FAMILY DIMERISATION DOMAINCONTAINING PROTEIN-RELATED"/>
    <property type="match status" value="1"/>
</dbReference>
<name>A0A1X7VT35_AMPQE</name>
<dbReference type="InParanoid" id="A0A1X7VT35"/>
<reference evidence="1" key="1">
    <citation type="submission" date="2017-05" db="UniProtKB">
        <authorList>
            <consortium name="EnsemblMetazoa"/>
        </authorList>
    </citation>
    <scope>IDENTIFICATION</scope>
</reference>
<dbReference type="EnsemblMetazoa" id="Aqu2.1.43005_001">
    <property type="protein sequence ID" value="Aqu2.1.43005_001"/>
    <property type="gene ID" value="Aqu2.1.43005"/>
</dbReference>
<sequence length="59" mass="7151">AKRLAEYKKFHFFTTTEPHKILKPAQTHWLSLEHCVVRLIKQWTALELYFKKQLKRVGL</sequence>
<dbReference type="AlphaFoldDB" id="A0A1X7VT35"/>
<accession>A0A1X7VT35</accession>